<dbReference type="AlphaFoldDB" id="G7YT47"/>
<reference key="2">
    <citation type="submission" date="2011-10" db="EMBL/GenBank/DDBJ databases">
        <title>The genome and transcriptome sequence of Clonorchis sinensis provide insights into the carcinogenic liver fluke.</title>
        <authorList>
            <person name="Wang X."/>
            <person name="Huang Y."/>
            <person name="Chen W."/>
            <person name="Liu H."/>
            <person name="Guo L."/>
            <person name="Chen Y."/>
            <person name="Luo F."/>
            <person name="Zhou W."/>
            <person name="Sun J."/>
            <person name="Mao Q."/>
            <person name="Liang P."/>
            <person name="Zhou C."/>
            <person name="Tian Y."/>
            <person name="Men J."/>
            <person name="Lv X."/>
            <person name="Huang L."/>
            <person name="Zhou J."/>
            <person name="Hu Y."/>
            <person name="Li R."/>
            <person name="Zhang F."/>
            <person name="Lei H."/>
            <person name="Li X."/>
            <person name="Hu X."/>
            <person name="Liang C."/>
            <person name="Xu J."/>
            <person name="Wu Z."/>
            <person name="Yu X."/>
        </authorList>
    </citation>
    <scope>NUCLEOTIDE SEQUENCE</scope>
    <source>
        <strain>Henan</strain>
    </source>
</reference>
<dbReference type="Proteomes" id="UP000008909">
    <property type="component" value="Unassembled WGS sequence"/>
</dbReference>
<dbReference type="EMBL" id="DF144165">
    <property type="protein sequence ID" value="GAA56127.1"/>
    <property type="molecule type" value="Genomic_DNA"/>
</dbReference>
<accession>G7YT47</accession>
<evidence type="ECO:0000313" key="1">
    <source>
        <dbReference type="EMBL" id="GAA56127.1"/>
    </source>
</evidence>
<gene>
    <name evidence="1" type="ORF">CLF_110028</name>
</gene>
<organism evidence="1 2">
    <name type="scientific">Clonorchis sinensis</name>
    <name type="common">Chinese liver fluke</name>
    <dbReference type="NCBI Taxonomy" id="79923"/>
    <lineage>
        <taxon>Eukaryota</taxon>
        <taxon>Metazoa</taxon>
        <taxon>Spiralia</taxon>
        <taxon>Lophotrochozoa</taxon>
        <taxon>Platyhelminthes</taxon>
        <taxon>Trematoda</taxon>
        <taxon>Digenea</taxon>
        <taxon>Opisthorchiida</taxon>
        <taxon>Opisthorchiata</taxon>
        <taxon>Opisthorchiidae</taxon>
        <taxon>Clonorchis</taxon>
    </lineage>
</organism>
<sequence length="250" mass="28582">MAADQVAVDTSAEVACKRFVTMRGYIVMKSIYAEKPKSTVQLVHHCCDVVRSAHLTKLAEFRTRDFLCHTTIGLHDKYASNCLLGKLEWASPTFHGPRGRSEEFSYDSRRFPVIRDHSLVAKDRSPIERRSAEHERMTIAFDKWGHNRINKILGYRLLAIEMEIDDWILADYLIIIDSMTSVFNTDASLPKTMIYLKASLRSMVIKSLMLSTPKFGKGWIRKIDRQRLHALIPKLLAVNADKLASTVDTQ</sequence>
<dbReference type="InParanoid" id="G7YT47"/>
<keyword evidence="2" id="KW-1185">Reference proteome</keyword>
<evidence type="ECO:0000313" key="2">
    <source>
        <dbReference type="Proteomes" id="UP000008909"/>
    </source>
</evidence>
<name>G7YT47_CLOSI</name>
<protein>
    <submittedName>
        <fullName evidence="1">Uncharacterized protein</fullName>
    </submittedName>
</protein>
<reference evidence="1" key="1">
    <citation type="journal article" date="2011" name="Genome Biol.">
        <title>The draft genome of the carcinogenic human liver fluke Clonorchis sinensis.</title>
        <authorList>
            <person name="Wang X."/>
            <person name="Chen W."/>
            <person name="Huang Y."/>
            <person name="Sun J."/>
            <person name="Men J."/>
            <person name="Liu H."/>
            <person name="Luo F."/>
            <person name="Guo L."/>
            <person name="Lv X."/>
            <person name="Deng C."/>
            <person name="Zhou C."/>
            <person name="Fan Y."/>
            <person name="Li X."/>
            <person name="Huang L."/>
            <person name="Hu Y."/>
            <person name="Liang C."/>
            <person name="Hu X."/>
            <person name="Xu J."/>
            <person name="Yu X."/>
        </authorList>
    </citation>
    <scope>NUCLEOTIDE SEQUENCE [LARGE SCALE GENOMIC DNA]</scope>
    <source>
        <strain evidence="1">Henan</strain>
    </source>
</reference>
<proteinExistence type="predicted"/>